<dbReference type="Proteomes" id="UP000591131">
    <property type="component" value="Unassembled WGS sequence"/>
</dbReference>
<dbReference type="PANTHER" id="PTHR13077:SF6">
    <property type="entry name" value="SELENOPROTEIN F"/>
    <property type="match status" value="1"/>
</dbReference>
<keyword evidence="1" id="KW-0732">Signal</keyword>
<protein>
    <recommendedName>
        <fullName evidence="4">Selenoprotein F/M domain-containing protein</fullName>
    </recommendedName>
</protein>
<feature type="chain" id="PRO_5029626024" description="Selenoprotein F/M domain-containing protein" evidence="1">
    <location>
        <begin position="19"/>
        <end position="177"/>
    </location>
</feature>
<dbReference type="GO" id="GO:0016491">
    <property type="term" value="F:oxidoreductase activity"/>
    <property type="evidence" value="ECO:0007669"/>
    <property type="project" value="TreeGrafter"/>
</dbReference>
<gene>
    <name evidence="2" type="ORF">FOL47_005833</name>
</gene>
<evidence type="ECO:0008006" key="4">
    <source>
        <dbReference type="Google" id="ProtNLM"/>
    </source>
</evidence>
<accession>A0A7J6LVC7</accession>
<evidence type="ECO:0000313" key="3">
    <source>
        <dbReference type="Proteomes" id="UP000591131"/>
    </source>
</evidence>
<dbReference type="InterPro" id="IPR039992">
    <property type="entry name" value="Sep15_SelM"/>
</dbReference>
<feature type="signal peptide" evidence="1">
    <location>
        <begin position="1"/>
        <end position="18"/>
    </location>
</feature>
<evidence type="ECO:0000313" key="2">
    <source>
        <dbReference type="EMBL" id="KAF4663258.1"/>
    </source>
</evidence>
<proteinExistence type="predicted"/>
<name>A0A7J6LVC7_PERCH</name>
<dbReference type="AlphaFoldDB" id="A0A7J6LVC7"/>
<dbReference type="EMBL" id="JAAPAO010000322">
    <property type="protein sequence ID" value="KAF4663258.1"/>
    <property type="molecule type" value="Genomic_DNA"/>
</dbReference>
<dbReference type="PANTHER" id="PTHR13077">
    <property type="entry name" value="SELENOPROTEIN F"/>
    <property type="match status" value="1"/>
</dbReference>
<keyword evidence="3" id="KW-1185">Reference proteome</keyword>
<sequence>MDLAIRIILVCLVTFIGAMESDVNCTQLGFDPTVLRCDKCVRLRRGLEPQGEAEQIEEECRQCCSLVDSAAGENGIYYKAELVTTPDALIAQQDLKDFAERKLPKLRQQGYQITVTPRHFVHTVLVLTKVDSDEVDYLEVFNWKTDELVEYIGLNLRRNTTSAAGGVSAATDRDEEL</sequence>
<dbReference type="GO" id="GO:0005788">
    <property type="term" value="C:endoplasmic reticulum lumen"/>
    <property type="evidence" value="ECO:0007669"/>
    <property type="project" value="TreeGrafter"/>
</dbReference>
<dbReference type="OrthoDB" id="5348404at2759"/>
<reference evidence="2 3" key="1">
    <citation type="submission" date="2020-04" db="EMBL/GenBank/DDBJ databases">
        <title>Perkinsus chesapeaki whole genome sequence.</title>
        <authorList>
            <person name="Bogema D.R."/>
        </authorList>
    </citation>
    <scope>NUCLEOTIDE SEQUENCE [LARGE SCALE GENOMIC DNA]</scope>
    <source>
        <strain evidence="2">ATCC PRA-425</strain>
    </source>
</reference>
<evidence type="ECO:0000256" key="1">
    <source>
        <dbReference type="SAM" id="SignalP"/>
    </source>
</evidence>
<organism evidence="2 3">
    <name type="scientific">Perkinsus chesapeaki</name>
    <name type="common">Clam parasite</name>
    <name type="synonym">Perkinsus andrewsi</name>
    <dbReference type="NCBI Taxonomy" id="330153"/>
    <lineage>
        <taxon>Eukaryota</taxon>
        <taxon>Sar</taxon>
        <taxon>Alveolata</taxon>
        <taxon>Perkinsozoa</taxon>
        <taxon>Perkinsea</taxon>
        <taxon>Perkinsida</taxon>
        <taxon>Perkinsidae</taxon>
        <taxon>Perkinsus</taxon>
    </lineage>
</organism>
<comment type="caution">
    <text evidence="2">The sequence shown here is derived from an EMBL/GenBank/DDBJ whole genome shotgun (WGS) entry which is preliminary data.</text>
</comment>